<feature type="domain" description="Transglutaminase-like" evidence="2">
    <location>
        <begin position="376"/>
        <end position="443"/>
    </location>
</feature>
<dbReference type="PANTHER" id="PTHR33490">
    <property type="entry name" value="BLR5614 PROTEIN-RELATED"/>
    <property type="match status" value="1"/>
</dbReference>
<dbReference type="InterPro" id="IPR002931">
    <property type="entry name" value="Transglutaminase-like"/>
</dbReference>
<comment type="caution">
    <text evidence="3">The sequence shown here is derived from an EMBL/GenBank/DDBJ whole genome shotgun (WGS) entry which is preliminary data.</text>
</comment>
<dbReference type="PANTHER" id="PTHR33490:SF3">
    <property type="entry name" value="CONSERVED INTEGRAL MEMBRANE PROTEIN"/>
    <property type="match status" value="1"/>
</dbReference>
<dbReference type="Pfam" id="PF01841">
    <property type="entry name" value="Transglut_core"/>
    <property type="match status" value="1"/>
</dbReference>
<sequence length="485" mass="52561">MRRLWLGLAFTLALVGGPSRGAEPAETTAWFTLYAEEGEKVGRIIETVTVRPDGREIVDEQEITVREQGAPVTRIVQTNTRREDAQGRTVFLSLYSLVGREWTRIEATIRDGRAVIVRRTASGHHQSIVPLPPAVRFDAGEGLLAGWDPAATPSLEFDNFNLDFMVVEHVAITPATGAPPTAAPTANGGMSVLRSRYEGGSLQGVSRLTLDARRDIVAVVLPRFGTSLTVRITDRATALAPYEPYRVLPKTMTKSPFRIPPGALQGHIRYRFTFQDGLEFPLPQTGEQKAVLSGGAAVVDICETCGPGLPTDPAYLADALKPTAWLQSDHPKVRAIAARVINLKVSDTRRMQMLVEAVVPRLGRIDFTGHFSAVDALNRHAGDCTEAAVILAAAARAAGIPAKVVNGLVYSRERYHGVSNAFLPHSWVLAYVDGHWKSFDAALLTFDSSHIALTVGDGEARSLAASGQLASLLDWRDLAEVRARP</sequence>
<proteinExistence type="predicted"/>
<feature type="signal peptide" evidence="1">
    <location>
        <begin position="1"/>
        <end position="21"/>
    </location>
</feature>
<gene>
    <name evidence="3" type="ORF">QO010_002164</name>
</gene>
<protein>
    <recommendedName>
        <fullName evidence="2">Transglutaminase-like domain-containing protein</fullName>
    </recommendedName>
</protein>
<evidence type="ECO:0000259" key="2">
    <source>
        <dbReference type="SMART" id="SM00460"/>
    </source>
</evidence>
<evidence type="ECO:0000313" key="4">
    <source>
        <dbReference type="Proteomes" id="UP001228905"/>
    </source>
</evidence>
<dbReference type="RefSeq" id="WP_307349010.1">
    <property type="nucleotide sequence ID" value="NZ_JAUSVS010000003.1"/>
</dbReference>
<name>A0ABU0IT99_9CAUL</name>
<dbReference type="EMBL" id="JAUSVS010000003">
    <property type="protein sequence ID" value="MDQ0464383.1"/>
    <property type="molecule type" value="Genomic_DNA"/>
</dbReference>
<dbReference type="SUPFAM" id="SSF54001">
    <property type="entry name" value="Cysteine proteinases"/>
    <property type="match status" value="1"/>
</dbReference>
<organism evidence="3 4">
    <name type="scientific">Caulobacter ginsengisoli</name>
    <dbReference type="NCBI Taxonomy" id="400775"/>
    <lineage>
        <taxon>Bacteria</taxon>
        <taxon>Pseudomonadati</taxon>
        <taxon>Pseudomonadota</taxon>
        <taxon>Alphaproteobacteria</taxon>
        <taxon>Caulobacterales</taxon>
        <taxon>Caulobacteraceae</taxon>
        <taxon>Caulobacter</taxon>
    </lineage>
</organism>
<dbReference type="InterPro" id="IPR038765">
    <property type="entry name" value="Papain-like_cys_pep_sf"/>
</dbReference>
<dbReference type="SMART" id="SM00460">
    <property type="entry name" value="TGc"/>
    <property type="match status" value="1"/>
</dbReference>
<evidence type="ECO:0000256" key="1">
    <source>
        <dbReference type="SAM" id="SignalP"/>
    </source>
</evidence>
<keyword evidence="4" id="KW-1185">Reference proteome</keyword>
<accession>A0ABU0IT99</accession>
<dbReference type="Gene3D" id="3.10.620.30">
    <property type="match status" value="1"/>
</dbReference>
<evidence type="ECO:0000313" key="3">
    <source>
        <dbReference type="EMBL" id="MDQ0464383.1"/>
    </source>
</evidence>
<keyword evidence="1" id="KW-0732">Signal</keyword>
<reference evidence="3 4" key="1">
    <citation type="submission" date="2023-07" db="EMBL/GenBank/DDBJ databases">
        <title>Genomic Encyclopedia of Type Strains, Phase IV (KMG-IV): sequencing the most valuable type-strain genomes for metagenomic binning, comparative biology and taxonomic classification.</title>
        <authorList>
            <person name="Goeker M."/>
        </authorList>
    </citation>
    <scope>NUCLEOTIDE SEQUENCE [LARGE SCALE GENOMIC DNA]</scope>
    <source>
        <strain evidence="3 4">DSM 18695</strain>
    </source>
</reference>
<dbReference type="Proteomes" id="UP001228905">
    <property type="component" value="Unassembled WGS sequence"/>
</dbReference>
<feature type="chain" id="PRO_5046470750" description="Transglutaminase-like domain-containing protein" evidence="1">
    <location>
        <begin position="22"/>
        <end position="485"/>
    </location>
</feature>